<feature type="coiled-coil region" evidence="1">
    <location>
        <begin position="47"/>
        <end position="81"/>
    </location>
</feature>
<accession>A0A1G9KBH9</accession>
<protein>
    <submittedName>
        <fullName evidence="2">Uncharacterized protein</fullName>
    </submittedName>
</protein>
<dbReference type="Proteomes" id="UP000199068">
    <property type="component" value="Unassembled WGS sequence"/>
</dbReference>
<dbReference type="AlphaFoldDB" id="A0A1G9KBH9"/>
<dbReference type="RefSeq" id="WP_092722991.1">
    <property type="nucleotide sequence ID" value="NZ_FNGW01000002.1"/>
</dbReference>
<proteinExistence type="predicted"/>
<evidence type="ECO:0000313" key="3">
    <source>
        <dbReference type="Proteomes" id="UP000199068"/>
    </source>
</evidence>
<organism evidence="2 3">
    <name type="scientific">Romboutsia lituseburensis DSM 797</name>
    <dbReference type="NCBI Taxonomy" id="1121325"/>
    <lineage>
        <taxon>Bacteria</taxon>
        <taxon>Bacillati</taxon>
        <taxon>Bacillota</taxon>
        <taxon>Clostridia</taxon>
        <taxon>Peptostreptococcales</taxon>
        <taxon>Peptostreptococcaceae</taxon>
        <taxon>Romboutsia</taxon>
    </lineage>
</organism>
<evidence type="ECO:0000256" key="1">
    <source>
        <dbReference type="SAM" id="Coils"/>
    </source>
</evidence>
<name>A0A1G9KBH9_9FIRM</name>
<gene>
    <name evidence="2" type="ORF">SAMN04515677_10279</name>
</gene>
<keyword evidence="1" id="KW-0175">Coiled coil</keyword>
<evidence type="ECO:0000313" key="2">
    <source>
        <dbReference type="EMBL" id="SDL46982.1"/>
    </source>
</evidence>
<reference evidence="2 3" key="1">
    <citation type="submission" date="2016-10" db="EMBL/GenBank/DDBJ databases">
        <authorList>
            <person name="de Groot N.N."/>
        </authorList>
    </citation>
    <scope>NUCLEOTIDE SEQUENCE [LARGE SCALE GENOMIC DNA]</scope>
    <source>
        <strain evidence="2 3">DSM 797</strain>
    </source>
</reference>
<keyword evidence="3" id="KW-1185">Reference proteome</keyword>
<dbReference type="EMBL" id="FNGW01000002">
    <property type="protein sequence ID" value="SDL46982.1"/>
    <property type="molecule type" value="Genomic_DNA"/>
</dbReference>
<sequence length="138" mass="16588">MKNCCNYENQSNRNCNWECKEDKHCGWDNIDDCQKYKMRAIKQRKEAEEFKEVAKGIEYKAKCLEEEAMVLERKVRELWQKSELLWKEYGQVNDEILSLLELANKNLEKYIECKNHELKPCPPKPCHQDNCCWDCDCD</sequence>